<evidence type="ECO:0000313" key="1">
    <source>
        <dbReference type="EMBL" id="VAI20551.1"/>
    </source>
</evidence>
<protein>
    <submittedName>
        <fullName evidence="1">Uncharacterized protein</fullName>
    </submittedName>
</protein>
<evidence type="ECO:0000313" key="2">
    <source>
        <dbReference type="Proteomes" id="UP000324705"/>
    </source>
</evidence>
<dbReference type="Proteomes" id="UP000324705">
    <property type="component" value="Chromosome 5A"/>
</dbReference>
<accession>A0A9R0WQS0</accession>
<name>A0A9R0WQS0_TRITD</name>
<dbReference type="AlphaFoldDB" id="A0A9R0WQS0"/>
<dbReference type="EMBL" id="LT934119">
    <property type="protein sequence ID" value="VAI20551.1"/>
    <property type="molecule type" value="Genomic_DNA"/>
</dbReference>
<reference evidence="1 2" key="1">
    <citation type="submission" date="2017-09" db="EMBL/GenBank/DDBJ databases">
        <authorList>
            <consortium name="International Durum Wheat Genome Sequencing Consortium (IDWGSC)"/>
            <person name="Milanesi L."/>
        </authorList>
    </citation>
    <scope>NUCLEOTIDE SEQUENCE [LARGE SCALE GENOMIC DNA]</scope>
    <source>
        <strain evidence="2">cv. Svevo</strain>
    </source>
</reference>
<sequence>MRPSTTGGSEHVVWDAHGILGLQWQDGSAPRTGRSRNPINLDTIGRHLAGAGTARPPLLDELMQIGMEKTTRCVAVVYPTPANPAARGGVPDKILSHVLFRRT</sequence>
<organism evidence="1 2">
    <name type="scientific">Triticum turgidum subsp. durum</name>
    <name type="common">Durum wheat</name>
    <name type="synonym">Triticum durum</name>
    <dbReference type="NCBI Taxonomy" id="4567"/>
    <lineage>
        <taxon>Eukaryota</taxon>
        <taxon>Viridiplantae</taxon>
        <taxon>Streptophyta</taxon>
        <taxon>Embryophyta</taxon>
        <taxon>Tracheophyta</taxon>
        <taxon>Spermatophyta</taxon>
        <taxon>Magnoliopsida</taxon>
        <taxon>Liliopsida</taxon>
        <taxon>Poales</taxon>
        <taxon>Poaceae</taxon>
        <taxon>BOP clade</taxon>
        <taxon>Pooideae</taxon>
        <taxon>Triticodae</taxon>
        <taxon>Triticeae</taxon>
        <taxon>Triticinae</taxon>
        <taxon>Triticum</taxon>
    </lineage>
</organism>
<dbReference type="Gramene" id="TRITD5Av1G186210.1">
    <property type="protein sequence ID" value="TRITD5Av1G186210.1"/>
    <property type="gene ID" value="TRITD5Av1G186210"/>
</dbReference>
<proteinExistence type="predicted"/>
<keyword evidence="2" id="KW-1185">Reference proteome</keyword>
<gene>
    <name evidence="1" type="ORF">TRITD_5Av1G186210</name>
</gene>